<dbReference type="KEGG" id="wso:WSWS_00241"/>
<proteinExistence type="predicted"/>
<feature type="compositionally biased region" description="Basic residues" evidence="1">
    <location>
        <begin position="10"/>
        <end position="27"/>
    </location>
</feature>
<evidence type="ECO:0000313" key="3">
    <source>
        <dbReference type="Proteomes" id="UP000254912"/>
    </source>
</evidence>
<keyword evidence="3" id="KW-1185">Reference proteome</keyword>
<reference evidence="2 3" key="1">
    <citation type="submission" date="2018-07" db="EMBL/GenBank/DDBJ databases">
        <title>Genomic Encyclopedia of Type Strains, Phase III (KMG-III): the genomes of soil and plant-associated and newly described type strains.</title>
        <authorList>
            <person name="Whitman W."/>
        </authorList>
    </citation>
    <scope>NUCLEOTIDE SEQUENCE [LARGE SCALE GENOMIC DNA]</scope>
    <source>
        <strain evidence="2 3">CECT 7031</strain>
    </source>
</reference>
<protein>
    <submittedName>
        <fullName evidence="2">Uncharacterized protein</fullName>
    </submittedName>
</protein>
<comment type="caution">
    <text evidence="2">The sequence shown here is derived from an EMBL/GenBank/DDBJ whole genome shotgun (WGS) entry which is preliminary data.</text>
</comment>
<gene>
    <name evidence="2" type="ORF">DFP99_1620</name>
</gene>
<evidence type="ECO:0000313" key="2">
    <source>
        <dbReference type="EMBL" id="RDL01046.1"/>
    </source>
</evidence>
<feature type="region of interest" description="Disordered" evidence="1">
    <location>
        <begin position="1"/>
        <end position="40"/>
    </location>
</feature>
<dbReference type="GeneID" id="94546818"/>
<evidence type="ECO:0000256" key="1">
    <source>
        <dbReference type="SAM" id="MobiDB-lite"/>
    </source>
</evidence>
<name>A0A288Q8C3_9LACO</name>
<dbReference type="NCBIfam" id="NF038026">
    <property type="entry name" value="RsaX20_sORF"/>
    <property type="match status" value="1"/>
</dbReference>
<dbReference type="EMBL" id="QRAS01000006">
    <property type="protein sequence ID" value="RDL01046.1"/>
    <property type="molecule type" value="Genomic_DNA"/>
</dbReference>
<accession>A0A288Q8C3</accession>
<dbReference type="AlphaFoldDB" id="A0A288Q8C3"/>
<dbReference type="Proteomes" id="UP000254912">
    <property type="component" value="Unassembled WGS sequence"/>
</dbReference>
<sequence>MAERMDVASARRKMKSPNIKTRKRALKALHDANKATRNKK</sequence>
<dbReference type="InterPro" id="IPR049844">
    <property type="entry name" value="RsaX20-like"/>
</dbReference>
<dbReference type="RefSeq" id="WP_114981495.1">
    <property type="nucleotide sequence ID" value="NZ_BJYO01000008.1"/>
</dbReference>
<dbReference type="OrthoDB" id="2148837at2"/>
<organism evidence="2 3">
    <name type="scientific">Weissella soli</name>
    <dbReference type="NCBI Taxonomy" id="155866"/>
    <lineage>
        <taxon>Bacteria</taxon>
        <taxon>Bacillati</taxon>
        <taxon>Bacillota</taxon>
        <taxon>Bacilli</taxon>
        <taxon>Lactobacillales</taxon>
        <taxon>Lactobacillaceae</taxon>
        <taxon>Weissella</taxon>
    </lineage>
</organism>